<reference evidence="1 2" key="1">
    <citation type="submission" date="2016-02" db="EMBL/GenBank/DDBJ databases">
        <authorList>
            <person name="Wen L."/>
            <person name="He K."/>
            <person name="Yang H."/>
        </authorList>
    </citation>
    <scope>NUCLEOTIDE SEQUENCE [LARGE SCALE GENOMIC DNA]</scope>
    <source>
        <strain evidence="1 2">KLE1704</strain>
    </source>
</reference>
<comment type="caution">
    <text evidence="1">The sequence shown here is derived from an EMBL/GenBank/DDBJ whole genome shotgun (WGS) entry which is preliminary data.</text>
</comment>
<protein>
    <recommendedName>
        <fullName evidence="3">Caudovirus prohead protease</fullName>
    </recommendedName>
</protein>
<dbReference type="PATRIC" id="fig|329854.7.peg.64"/>
<name>A0A139LVT6_9BACE</name>
<dbReference type="AlphaFoldDB" id="A0A139LVT6"/>
<gene>
    <name evidence="1" type="ORF">HMPREF2531_00063</name>
</gene>
<dbReference type="EMBL" id="LTDF01000003">
    <property type="protein sequence ID" value="KXT55532.1"/>
    <property type="molecule type" value="Genomic_DNA"/>
</dbReference>
<evidence type="ECO:0000313" key="2">
    <source>
        <dbReference type="Proteomes" id="UP000070319"/>
    </source>
</evidence>
<proteinExistence type="predicted"/>
<evidence type="ECO:0008006" key="3">
    <source>
        <dbReference type="Google" id="ProtNLM"/>
    </source>
</evidence>
<dbReference type="Proteomes" id="UP000070319">
    <property type="component" value="Unassembled WGS sequence"/>
</dbReference>
<organism evidence="1">
    <name type="scientific">Bacteroides intestinalis</name>
    <dbReference type="NCBI Taxonomy" id="329854"/>
    <lineage>
        <taxon>Bacteria</taxon>
        <taxon>Pseudomonadati</taxon>
        <taxon>Bacteroidota</taxon>
        <taxon>Bacteroidia</taxon>
        <taxon>Bacteroidales</taxon>
        <taxon>Bacteroidaceae</taxon>
        <taxon>Bacteroides</taxon>
    </lineage>
</organism>
<evidence type="ECO:0000313" key="1">
    <source>
        <dbReference type="EMBL" id="KXT55532.1"/>
    </source>
</evidence>
<accession>A0A139LVT6</accession>
<sequence length="341" mass="37870">MCVAVSLRQNETQIMGKRIRISNERLNCFGTWVKTDGVDYEQFQKNPVMLWMHWRGIIIGCIKDLKVEGTDITGEPYFDEVRDESKLAKQQWDKGTLKMCSPYFEIIETSEDPALLQPGQTRPTVTKCKLMEVSMVDMGGNDDNIVMLSYQGNELKLAACEDSAALPLLKMNGGAIPQNNNSKTEETMNVDFKAIALKLGLPETATEADILGKVGILLGFQTANVELRKQLDEIKLAGVTQMVDEAIRAGKFNADKKEHFISLGKTMGVDALKLTLDSMATVTKPLQLLNSGGGVAGTMTTGQWNKLSEVPEAQLKLMRENDPDKYRALYKAEYGIDCPKF</sequence>